<comment type="caution">
    <text evidence="3">The sequence shown here is derived from an EMBL/GenBank/DDBJ whole genome shotgun (WGS) entry which is preliminary data.</text>
</comment>
<dbReference type="PANTHER" id="PTHR13847:SF289">
    <property type="entry name" value="GLYCINE OXIDASE"/>
    <property type="match status" value="1"/>
</dbReference>
<name>A0A225E342_9BACT</name>
<evidence type="ECO:0000313" key="3">
    <source>
        <dbReference type="EMBL" id="OWK44496.1"/>
    </source>
</evidence>
<keyword evidence="1" id="KW-0560">Oxidoreductase</keyword>
<dbReference type="Proteomes" id="UP000214646">
    <property type="component" value="Unassembled WGS sequence"/>
</dbReference>
<dbReference type="SUPFAM" id="SSF51905">
    <property type="entry name" value="FAD/NAD(P)-binding domain"/>
    <property type="match status" value="1"/>
</dbReference>
<dbReference type="Pfam" id="PF01266">
    <property type="entry name" value="DAO"/>
    <property type="match status" value="1"/>
</dbReference>
<organism evidence="3 4">
    <name type="scientific">Fimbriiglobus ruber</name>
    <dbReference type="NCBI Taxonomy" id="1908690"/>
    <lineage>
        <taxon>Bacteria</taxon>
        <taxon>Pseudomonadati</taxon>
        <taxon>Planctomycetota</taxon>
        <taxon>Planctomycetia</taxon>
        <taxon>Gemmatales</taxon>
        <taxon>Gemmataceae</taxon>
        <taxon>Fimbriiglobus</taxon>
    </lineage>
</organism>
<dbReference type="Gene3D" id="3.30.9.10">
    <property type="entry name" value="D-Amino Acid Oxidase, subunit A, domain 2"/>
    <property type="match status" value="1"/>
</dbReference>
<reference evidence="4" key="1">
    <citation type="submission" date="2017-06" db="EMBL/GenBank/DDBJ databases">
        <title>Genome analysis of Fimbriiglobus ruber SP5, the first member of the order Planctomycetales with confirmed chitinolytic capability.</title>
        <authorList>
            <person name="Ravin N.V."/>
            <person name="Rakitin A.L."/>
            <person name="Ivanova A.A."/>
            <person name="Beletsky A.V."/>
            <person name="Kulichevskaya I.S."/>
            <person name="Mardanov A.V."/>
            <person name="Dedysh S.N."/>
        </authorList>
    </citation>
    <scope>NUCLEOTIDE SEQUENCE [LARGE SCALE GENOMIC DNA]</scope>
    <source>
        <strain evidence="4">SP5</strain>
    </source>
</reference>
<dbReference type="GO" id="GO:0005737">
    <property type="term" value="C:cytoplasm"/>
    <property type="evidence" value="ECO:0007669"/>
    <property type="project" value="TreeGrafter"/>
</dbReference>
<dbReference type="AlphaFoldDB" id="A0A225E342"/>
<accession>A0A225E342</accession>
<dbReference type="InterPro" id="IPR006076">
    <property type="entry name" value="FAD-dep_OxRdtase"/>
</dbReference>
<keyword evidence="4" id="KW-1185">Reference proteome</keyword>
<dbReference type="Gene3D" id="3.50.50.60">
    <property type="entry name" value="FAD/NAD(P)-binding domain"/>
    <property type="match status" value="2"/>
</dbReference>
<dbReference type="PANTHER" id="PTHR13847">
    <property type="entry name" value="SARCOSINE DEHYDROGENASE-RELATED"/>
    <property type="match status" value="1"/>
</dbReference>
<feature type="domain" description="FAD dependent oxidoreductase" evidence="2">
    <location>
        <begin position="2"/>
        <end position="391"/>
    </location>
</feature>
<protein>
    <submittedName>
        <fullName evidence="3">D-amino acid dehydrogenase small subunit</fullName>
    </submittedName>
</protein>
<proteinExistence type="predicted"/>
<sequence>MVVGGGVVGAACAYYLAKAGRTVTVLDRAGFGAGCSHANCGYVCPSHVLPLAGPGAIWSTLKTMFSRNSPLKVRLGVVLRNPGWFLGFARRCTDRRMMSAGGAIHGLLTSSRRLYDDLIRGEQVECEWETKGLLFVYRSQQAMDHYAATDRLLRERFDTPARRLDGDSLTALEPSLKPGLAGGWLYEGDAHLRPDRLMGEFRRVLTGLGVEIREHSPVAGFLYSGGRAAGVRTATGDVPADDVVVATGAWTPKFARELGCRIPIQPGKGYSVTFPRSTTGPAYPMIFEEDRVAVTPFRSGFRIGSTMEFAGYDERLNRGRLALLTAAAGEYLRDPAFGPATDEWWGWRPMTPDGVPVIGPSPALPNVWLAAGHNMLGLSMAPATGKLVAEMITGSRPHLDPSPYAATRF</sequence>
<dbReference type="EMBL" id="NIDE01000003">
    <property type="protein sequence ID" value="OWK44496.1"/>
    <property type="molecule type" value="Genomic_DNA"/>
</dbReference>
<gene>
    <name evidence="3" type="ORF">FRUB_02428</name>
</gene>
<dbReference type="InterPro" id="IPR036188">
    <property type="entry name" value="FAD/NAD-bd_sf"/>
</dbReference>
<evidence type="ECO:0000259" key="2">
    <source>
        <dbReference type="Pfam" id="PF01266"/>
    </source>
</evidence>
<evidence type="ECO:0000256" key="1">
    <source>
        <dbReference type="ARBA" id="ARBA00023002"/>
    </source>
</evidence>
<dbReference type="GO" id="GO:0016491">
    <property type="term" value="F:oxidoreductase activity"/>
    <property type="evidence" value="ECO:0007669"/>
    <property type="project" value="UniProtKB-KW"/>
</dbReference>
<evidence type="ECO:0000313" key="4">
    <source>
        <dbReference type="Proteomes" id="UP000214646"/>
    </source>
</evidence>
<dbReference type="SUPFAM" id="SSF54373">
    <property type="entry name" value="FAD-linked reductases, C-terminal domain"/>
    <property type="match status" value="1"/>
</dbReference>